<evidence type="ECO:0000256" key="1">
    <source>
        <dbReference type="SAM" id="Phobius"/>
    </source>
</evidence>
<reference evidence="2" key="1">
    <citation type="journal article" date="2021" name="Sci. Rep.">
        <title>Diploid genomic architecture of Nitzschia inconspicua, an elite biomass production diatom.</title>
        <authorList>
            <person name="Oliver A."/>
            <person name="Podell S."/>
            <person name="Pinowska A."/>
            <person name="Traller J.C."/>
            <person name="Smith S.R."/>
            <person name="McClure R."/>
            <person name="Beliaev A."/>
            <person name="Bohutskyi P."/>
            <person name="Hill E.A."/>
            <person name="Rabines A."/>
            <person name="Zheng H."/>
            <person name="Allen L.Z."/>
            <person name="Kuo A."/>
            <person name="Grigoriev I.V."/>
            <person name="Allen A.E."/>
            <person name="Hazlebeck D."/>
            <person name="Allen E.E."/>
        </authorList>
    </citation>
    <scope>NUCLEOTIDE SEQUENCE</scope>
    <source>
        <strain evidence="2">Hildebrandi</strain>
    </source>
</reference>
<dbReference type="Proteomes" id="UP000693970">
    <property type="component" value="Unassembled WGS sequence"/>
</dbReference>
<dbReference type="OrthoDB" id="43630at2759"/>
<proteinExistence type="predicted"/>
<dbReference type="EMBL" id="JAGRRH010000018">
    <property type="protein sequence ID" value="KAG7351618.1"/>
    <property type="molecule type" value="Genomic_DNA"/>
</dbReference>
<feature type="transmembrane region" description="Helical" evidence="1">
    <location>
        <begin position="44"/>
        <end position="64"/>
    </location>
</feature>
<name>A0A9K3KYQ5_9STRA</name>
<feature type="transmembrane region" description="Helical" evidence="1">
    <location>
        <begin position="84"/>
        <end position="102"/>
    </location>
</feature>
<comment type="caution">
    <text evidence="2">The sequence shown here is derived from an EMBL/GenBank/DDBJ whole genome shotgun (WGS) entry which is preliminary data.</text>
</comment>
<reference evidence="2" key="2">
    <citation type="submission" date="2021-04" db="EMBL/GenBank/DDBJ databases">
        <authorList>
            <person name="Podell S."/>
        </authorList>
    </citation>
    <scope>NUCLEOTIDE SEQUENCE</scope>
    <source>
        <strain evidence="2">Hildebrandi</strain>
    </source>
</reference>
<accession>A0A9K3KYQ5</accession>
<evidence type="ECO:0000313" key="3">
    <source>
        <dbReference type="Proteomes" id="UP000693970"/>
    </source>
</evidence>
<protein>
    <submittedName>
        <fullName evidence="2">Uncharacterized protein</fullName>
    </submittedName>
</protein>
<keyword evidence="1" id="KW-0472">Membrane</keyword>
<gene>
    <name evidence="2" type="ORF">IV203_010978</name>
</gene>
<evidence type="ECO:0000313" key="2">
    <source>
        <dbReference type="EMBL" id="KAG7351618.1"/>
    </source>
</evidence>
<dbReference type="AlphaFoldDB" id="A0A9K3KYQ5"/>
<sequence>MCKNVVTPSTTTTNLPSKQRIRNGATINDQREGRKPFLSSLISWTLRLVVRMAITIIFLLAFYLLTSTLHVHSFVSDVPHAGPATVYIPGGGFSGFWFHLGYLHSIPQEDLLSYDYYCFSAGCLSILSVFMNKSLDEVSEAAFAAQNAWTSGNRSRFELVDHFFDTLVPSEPDHGNELTRNIIPRIKVLVTTLSGRVEIVQANNVQELKDGIIKTTWVPYLTGWGFPRDTTSGATFVDGGFSRFWHPRCETRLDLPLIWDTLVHTFNPALDYTQVRRLWRAGYEYRHYKMPRKVDRTFVPTNPNNFTDNNND</sequence>
<organism evidence="2 3">
    <name type="scientific">Nitzschia inconspicua</name>
    <dbReference type="NCBI Taxonomy" id="303405"/>
    <lineage>
        <taxon>Eukaryota</taxon>
        <taxon>Sar</taxon>
        <taxon>Stramenopiles</taxon>
        <taxon>Ochrophyta</taxon>
        <taxon>Bacillariophyta</taxon>
        <taxon>Bacillariophyceae</taxon>
        <taxon>Bacillariophycidae</taxon>
        <taxon>Bacillariales</taxon>
        <taxon>Bacillariaceae</taxon>
        <taxon>Nitzschia</taxon>
    </lineage>
</organism>
<keyword evidence="1" id="KW-0812">Transmembrane</keyword>
<keyword evidence="3" id="KW-1185">Reference proteome</keyword>
<keyword evidence="1" id="KW-1133">Transmembrane helix</keyword>